<accession>A0A6H1UB42</accession>
<protein>
    <submittedName>
        <fullName evidence="1">Uncharacterized protein</fullName>
    </submittedName>
</protein>
<dbReference type="AlphaFoldDB" id="A0A6H1UB42"/>
<dbReference type="EMBL" id="CP051180">
    <property type="protein sequence ID" value="QIZ75859.1"/>
    <property type="molecule type" value="Genomic_DNA"/>
</dbReference>
<organism evidence="1 2">
    <name type="scientific">Ferrimonas lipolytica</name>
    <dbReference type="NCBI Taxonomy" id="2724191"/>
    <lineage>
        <taxon>Bacteria</taxon>
        <taxon>Pseudomonadati</taxon>
        <taxon>Pseudomonadota</taxon>
        <taxon>Gammaproteobacteria</taxon>
        <taxon>Alteromonadales</taxon>
        <taxon>Ferrimonadaceae</taxon>
        <taxon>Ferrimonas</taxon>
    </lineage>
</organism>
<dbReference type="KEGG" id="fes:HER31_02560"/>
<evidence type="ECO:0000313" key="1">
    <source>
        <dbReference type="EMBL" id="QIZ75859.1"/>
    </source>
</evidence>
<reference evidence="1 2" key="1">
    <citation type="submission" date="2020-04" db="EMBL/GenBank/DDBJ databases">
        <title>Ferrimonas sp. S7 isolated from sea water.</title>
        <authorList>
            <person name="Bae S.S."/>
            <person name="Baek K."/>
        </authorList>
    </citation>
    <scope>NUCLEOTIDE SEQUENCE [LARGE SCALE GENOMIC DNA]</scope>
    <source>
        <strain evidence="1 2">S7</strain>
    </source>
</reference>
<dbReference type="RefSeq" id="WP_168659120.1">
    <property type="nucleotide sequence ID" value="NZ_CP051180.1"/>
</dbReference>
<evidence type="ECO:0000313" key="2">
    <source>
        <dbReference type="Proteomes" id="UP000501602"/>
    </source>
</evidence>
<sequence>MVGNLCHLSNQFSDGIVTVVSCGQSKRVEMNAARLMLSVASIDAR</sequence>
<dbReference type="Proteomes" id="UP000501602">
    <property type="component" value="Chromosome"/>
</dbReference>
<proteinExistence type="predicted"/>
<name>A0A6H1UB42_9GAMM</name>
<gene>
    <name evidence="1" type="ORF">HER31_02560</name>
</gene>
<keyword evidence="2" id="KW-1185">Reference proteome</keyword>